<accession>A0A3G5A2E8</accession>
<organism evidence="1">
    <name type="scientific">Harvfovirus sp</name>
    <dbReference type="NCBI Taxonomy" id="2487768"/>
    <lineage>
        <taxon>Viruses</taxon>
        <taxon>Varidnaviria</taxon>
        <taxon>Bamfordvirae</taxon>
        <taxon>Nucleocytoviricota</taxon>
        <taxon>Megaviricetes</taxon>
        <taxon>Imitervirales</taxon>
        <taxon>Mimiviridae</taxon>
        <taxon>Klosneuvirinae</taxon>
    </lineage>
</organism>
<dbReference type="EMBL" id="MK072273">
    <property type="protein sequence ID" value="AYV81398.1"/>
    <property type="molecule type" value="Genomic_DNA"/>
</dbReference>
<protein>
    <submittedName>
        <fullName evidence="1">Uncharacterized protein</fullName>
    </submittedName>
</protein>
<name>A0A3G5A2E8_9VIRU</name>
<gene>
    <name evidence="1" type="ORF">Harvfovirus31_14</name>
</gene>
<proteinExistence type="predicted"/>
<evidence type="ECO:0000313" key="1">
    <source>
        <dbReference type="EMBL" id="AYV81398.1"/>
    </source>
</evidence>
<sequence length="138" mass="15984">MAETINHDATDIQKNAAEKLNKKFDVLLKLIQKIMMNINGKAITTFTEFINIDREDIVKKTNYDSLVEMSGELFKHFSKASAGWVRRATTKNYILCFLRFACKDLGLNFKSVKKEKSETIEGKKYKRAHYFYSISAEI</sequence>
<reference evidence="1" key="1">
    <citation type="submission" date="2018-10" db="EMBL/GenBank/DDBJ databases">
        <title>Hidden diversity of soil giant viruses.</title>
        <authorList>
            <person name="Schulz F."/>
            <person name="Alteio L."/>
            <person name="Goudeau D."/>
            <person name="Ryan E.M."/>
            <person name="Malmstrom R.R."/>
            <person name="Blanchard J."/>
            <person name="Woyke T."/>
        </authorList>
    </citation>
    <scope>NUCLEOTIDE SEQUENCE</scope>
    <source>
        <strain evidence="1">HAV1</strain>
    </source>
</reference>